<dbReference type="Proteomes" id="UP000000768">
    <property type="component" value="Chromosome 4"/>
</dbReference>
<gene>
    <name evidence="1" type="ORF">SORBI_3004G117850</name>
</gene>
<protein>
    <submittedName>
        <fullName evidence="1">Uncharacterized protein</fullName>
    </submittedName>
</protein>
<dbReference type="AlphaFoldDB" id="A0A1Z5RLX1"/>
<evidence type="ECO:0000313" key="1">
    <source>
        <dbReference type="EMBL" id="OQU84752.1"/>
    </source>
</evidence>
<sequence length="73" mass="8298">MKMQNMVHALADTMNQHRAWLSRSEVQDTQHGLCGVARLDVPKEGVSNHFMDMVYGNGSLSLAPIRNYHLFQL</sequence>
<reference evidence="1 2" key="1">
    <citation type="journal article" date="2009" name="Nature">
        <title>The Sorghum bicolor genome and the diversification of grasses.</title>
        <authorList>
            <person name="Paterson A.H."/>
            <person name="Bowers J.E."/>
            <person name="Bruggmann R."/>
            <person name="Dubchak I."/>
            <person name="Grimwood J."/>
            <person name="Gundlach H."/>
            <person name="Haberer G."/>
            <person name="Hellsten U."/>
            <person name="Mitros T."/>
            <person name="Poliakov A."/>
            <person name="Schmutz J."/>
            <person name="Spannagl M."/>
            <person name="Tang H."/>
            <person name="Wang X."/>
            <person name="Wicker T."/>
            <person name="Bharti A.K."/>
            <person name="Chapman J."/>
            <person name="Feltus F.A."/>
            <person name="Gowik U."/>
            <person name="Grigoriev I.V."/>
            <person name="Lyons E."/>
            <person name="Maher C.A."/>
            <person name="Martis M."/>
            <person name="Narechania A."/>
            <person name="Otillar R.P."/>
            <person name="Penning B.W."/>
            <person name="Salamov A.A."/>
            <person name="Wang Y."/>
            <person name="Zhang L."/>
            <person name="Carpita N.C."/>
            <person name="Freeling M."/>
            <person name="Gingle A.R."/>
            <person name="Hash C.T."/>
            <person name="Keller B."/>
            <person name="Klein P."/>
            <person name="Kresovich S."/>
            <person name="McCann M.C."/>
            <person name="Ming R."/>
            <person name="Peterson D.G."/>
            <person name="Mehboob-ur-Rahman"/>
            <person name="Ware D."/>
            <person name="Westhoff P."/>
            <person name="Mayer K.F."/>
            <person name="Messing J."/>
            <person name="Rokhsar D.S."/>
        </authorList>
    </citation>
    <scope>NUCLEOTIDE SEQUENCE [LARGE SCALE GENOMIC DNA]</scope>
    <source>
        <strain evidence="2">cv. BTx623</strain>
    </source>
</reference>
<dbReference type="EMBL" id="CM000763">
    <property type="protein sequence ID" value="OQU84752.1"/>
    <property type="molecule type" value="Genomic_DNA"/>
</dbReference>
<organism evidence="1 2">
    <name type="scientific">Sorghum bicolor</name>
    <name type="common">Sorghum</name>
    <name type="synonym">Sorghum vulgare</name>
    <dbReference type="NCBI Taxonomy" id="4558"/>
    <lineage>
        <taxon>Eukaryota</taxon>
        <taxon>Viridiplantae</taxon>
        <taxon>Streptophyta</taxon>
        <taxon>Embryophyta</taxon>
        <taxon>Tracheophyta</taxon>
        <taxon>Spermatophyta</taxon>
        <taxon>Magnoliopsida</taxon>
        <taxon>Liliopsida</taxon>
        <taxon>Poales</taxon>
        <taxon>Poaceae</taxon>
        <taxon>PACMAD clade</taxon>
        <taxon>Panicoideae</taxon>
        <taxon>Andropogonodae</taxon>
        <taxon>Andropogoneae</taxon>
        <taxon>Sorghinae</taxon>
        <taxon>Sorghum</taxon>
    </lineage>
</organism>
<keyword evidence="2" id="KW-1185">Reference proteome</keyword>
<evidence type="ECO:0000313" key="2">
    <source>
        <dbReference type="Proteomes" id="UP000000768"/>
    </source>
</evidence>
<accession>A0A1Z5RLX1</accession>
<dbReference type="Gramene" id="OQU84752">
    <property type="protein sequence ID" value="OQU84752"/>
    <property type="gene ID" value="SORBI_3004G117850"/>
</dbReference>
<proteinExistence type="predicted"/>
<reference evidence="2" key="2">
    <citation type="journal article" date="2018" name="Plant J.">
        <title>The Sorghum bicolor reference genome: improved assembly, gene annotations, a transcriptome atlas, and signatures of genome organization.</title>
        <authorList>
            <person name="McCormick R.F."/>
            <person name="Truong S.K."/>
            <person name="Sreedasyam A."/>
            <person name="Jenkins J."/>
            <person name="Shu S."/>
            <person name="Sims D."/>
            <person name="Kennedy M."/>
            <person name="Amirebrahimi M."/>
            <person name="Weers B.D."/>
            <person name="McKinley B."/>
            <person name="Mattison A."/>
            <person name="Morishige D.T."/>
            <person name="Grimwood J."/>
            <person name="Schmutz J."/>
            <person name="Mullet J.E."/>
        </authorList>
    </citation>
    <scope>NUCLEOTIDE SEQUENCE [LARGE SCALE GENOMIC DNA]</scope>
    <source>
        <strain evidence="2">cv. BTx623</strain>
    </source>
</reference>
<name>A0A1Z5RLX1_SORBI</name>
<dbReference type="InParanoid" id="A0A1Z5RLX1"/>